<name>A0AAN6WW14_9PEZI</name>
<proteinExistence type="predicted"/>
<dbReference type="Proteomes" id="UP001302126">
    <property type="component" value="Unassembled WGS sequence"/>
</dbReference>
<sequence>MVFSFFLPRDETREHGGICAAVFHLRCLGQEVGACYTQVWYTTFSFALCLDEIAYMFNCNTPLVLRITSSLPLLVHGFLGRSKGLFSESCRHRLQYREVSQQQASALRRQWDRHLVSRNAGREHLRSCTKPTAVVTPVSPSGLLYLHFLSLPDMTLGSVVGSFPLSFLRPVSQTDWLIMRCRCVFTLSPWKPSSTSSGEVC</sequence>
<keyword evidence="2" id="KW-1185">Reference proteome</keyword>
<organism evidence="1 2">
    <name type="scientific">Podospora australis</name>
    <dbReference type="NCBI Taxonomy" id="1536484"/>
    <lineage>
        <taxon>Eukaryota</taxon>
        <taxon>Fungi</taxon>
        <taxon>Dikarya</taxon>
        <taxon>Ascomycota</taxon>
        <taxon>Pezizomycotina</taxon>
        <taxon>Sordariomycetes</taxon>
        <taxon>Sordariomycetidae</taxon>
        <taxon>Sordariales</taxon>
        <taxon>Podosporaceae</taxon>
        <taxon>Podospora</taxon>
    </lineage>
</organism>
<comment type="caution">
    <text evidence="1">The sequence shown here is derived from an EMBL/GenBank/DDBJ whole genome shotgun (WGS) entry which is preliminary data.</text>
</comment>
<reference evidence="1" key="2">
    <citation type="submission" date="2023-05" db="EMBL/GenBank/DDBJ databases">
        <authorList>
            <consortium name="Lawrence Berkeley National Laboratory"/>
            <person name="Steindorff A."/>
            <person name="Hensen N."/>
            <person name="Bonometti L."/>
            <person name="Westerberg I."/>
            <person name="Brannstrom I.O."/>
            <person name="Guillou S."/>
            <person name="Cros-Aarteil S."/>
            <person name="Calhoun S."/>
            <person name="Haridas S."/>
            <person name="Kuo A."/>
            <person name="Mondo S."/>
            <person name="Pangilinan J."/>
            <person name="Riley R."/>
            <person name="Labutti K."/>
            <person name="Andreopoulos B."/>
            <person name="Lipzen A."/>
            <person name="Chen C."/>
            <person name="Yanf M."/>
            <person name="Daum C."/>
            <person name="Ng V."/>
            <person name="Clum A."/>
            <person name="Ohm R."/>
            <person name="Martin F."/>
            <person name="Silar P."/>
            <person name="Natvig D."/>
            <person name="Lalanne C."/>
            <person name="Gautier V."/>
            <person name="Ament-Velasquez S.L."/>
            <person name="Kruys A."/>
            <person name="Hutchinson M.I."/>
            <person name="Powell A.J."/>
            <person name="Barry K."/>
            <person name="Miller A.N."/>
            <person name="Grigoriev I.V."/>
            <person name="Debuchy R."/>
            <person name="Gladieux P."/>
            <person name="Thoren M.H."/>
            <person name="Johannesson H."/>
        </authorList>
    </citation>
    <scope>NUCLEOTIDE SEQUENCE</scope>
    <source>
        <strain evidence="1">PSN309</strain>
    </source>
</reference>
<dbReference type="EMBL" id="MU864378">
    <property type="protein sequence ID" value="KAK4189225.1"/>
    <property type="molecule type" value="Genomic_DNA"/>
</dbReference>
<reference evidence="1" key="1">
    <citation type="journal article" date="2023" name="Mol. Phylogenet. Evol.">
        <title>Genome-scale phylogeny and comparative genomics of the fungal order Sordariales.</title>
        <authorList>
            <person name="Hensen N."/>
            <person name="Bonometti L."/>
            <person name="Westerberg I."/>
            <person name="Brannstrom I.O."/>
            <person name="Guillou S."/>
            <person name="Cros-Aarteil S."/>
            <person name="Calhoun S."/>
            <person name="Haridas S."/>
            <person name="Kuo A."/>
            <person name="Mondo S."/>
            <person name="Pangilinan J."/>
            <person name="Riley R."/>
            <person name="LaButti K."/>
            <person name="Andreopoulos B."/>
            <person name="Lipzen A."/>
            <person name="Chen C."/>
            <person name="Yan M."/>
            <person name="Daum C."/>
            <person name="Ng V."/>
            <person name="Clum A."/>
            <person name="Steindorff A."/>
            <person name="Ohm R.A."/>
            <person name="Martin F."/>
            <person name="Silar P."/>
            <person name="Natvig D.O."/>
            <person name="Lalanne C."/>
            <person name="Gautier V."/>
            <person name="Ament-Velasquez S.L."/>
            <person name="Kruys A."/>
            <person name="Hutchinson M.I."/>
            <person name="Powell A.J."/>
            <person name="Barry K."/>
            <person name="Miller A.N."/>
            <person name="Grigoriev I.V."/>
            <person name="Debuchy R."/>
            <person name="Gladieux P."/>
            <person name="Hiltunen Thoren M."/>
            <person name="Johannesson H."/>
        </authorList>
    </citation>
    <scope>NUCLEOTIDE SEQUENCE</scope>
    <source>
        <strain evidence="1">PSN309</strain>
    </source>
</reference>
<evidence type="ECO:0000313" key="1">
    <source>
        <dbReference type="EMBL" id="KAK4189225.1"/>
    </source>
</evidence>
<evidence type="ECO:0000313" key="2">
    <source>
        <dbReference type="Proteomes" id="UP001302126"/>
    </source>
</evidence>
<feature type="non-terminal residue" evidence="1">
    <location>
        <position position="201"/>
    </location>
</feature>
<protein>
    <submittedName>
        <fullName evidence="1">Uncharacterized protein</fullName>
    </submittedName>
</protein>
<dbReference type="AlphaFoldDB" id="A0AAN6WW14"/>
<gene>
    <name evidence="1" type="ORF">QBC35DRAFT_494089</name>
</gene>
<accession>A0AAN6WW14</accession>